<evidence type="ECO:0000256" key="5">
    <source>
        <dbReference type="ARBA" id="ARBA00023002"/>
    </source>
</evidence>
<gene>
    <name evidence="8" type="ORF">ILEXP_LOCUS57726</name>
</gene>
<accession>A0ABC8V1K6</accession>
<evidence type="ECO:0000256" key="6">
    <source>
        <dbReference type="ARBA" id="ARBA00023004"/>
    </source>
</evidence>
<evidence type="ECO:0000256" key="4">
    <source>
        <dbReference type="ARBA" id="ARBA00022723"/>
    </source>
</evidence>
<dbReference type="PANTHER" id="PTHR47950">
    <property type="entry name" value="CYTOCHROME P450, FAMILY 76, SUBFAMILY C, POLYPEPTIDE 5-RELATED"/>
    <property type="match status" value="1"/>
</dbReference>
<proteinExistence type="inferred from homology"/>
<keyword evidence="6" id="KW-0408">Iron</keyword>
<evidence type="ECO:0000256" key="3">
    <source>
        <dbReference type="ARBA" id="ARBA00022617"/>
    </source>
</evidence>
<comment type="similarity">
    <text evidence="2">Belongs to the cytochrome P450 family.</text>
</comment>
<protein>
    <recommendedName>
        <fullName evidence="10">Cytochrome P450</fullName>
    </recommendedName>
</protein>
<dbReference type="GO" id="GO:0046872">
    <property type="term" value="F:metal ion binding"/>
    <property type="evidence" value="ECO:0007669"/>
    <property type="project" value="UniProtKB-KW"/>
</dbReference>
<dbReference type="PANTHER" id="PTHR47950:SF49">
    <property type="entry name" value="CYTOCHROME P450"/>
    <property type="match status" value="1"/>
</dbReference>
<dbReference type="InterPro" id="IPR036396">
    <property type="entry name" value="Cyt_P450_sf"/>
</dbReference>
<sequence length="329" mass="37065">MVLVIKTTMNPTTLATGDTNLFFPLLLLLLLSLITFKLFSTKRSSLPPGPFSWPIVGNLFQIGKNPHINLAKLAQTHGPLMSLRFGSRLVIVGSSREVAAEILKTHDRLLSGRCIPDPLKVNDSKLHNLGIGFFDECDNNWKNVKSMYKGVLFSAKAMDSQVSLREKKVMEMVRYLATKEGQVVNLKEIVFTTAFNILSNILLSVDLTDFEESEGEEEGLKVWLRKFVEVAGTPQLADLYPVFAGWDLQGMYKRMMKLFDKICDSWINIVKQKRKRGIQILGQGDFTDALIEKGFSDDQINAIFMVSLYLSPVYPYINACIYSYSGICK</sequence>
<name>A0ABC8V1K6_9AQUA</name>
<evidence type="ECO:0000313" key="8">
    <source>
        <dbReference type="EMBL" id="CAK9187218.1"/>
    </source>
</evidence>
<keyword evidence="7" id="KW-0472">Membrane</keyword>
<dbReference type="EMBL" id="CAUOFW020009847">
    <property type="protein sequence ID" value="CAK9187218.1"/>
    <property type="molecule type" value="Genomic_DNA"/>
</dbReference>
<keyword evidence="7" id="KW-0812">Transmembrane</keyword>
<evidence type="ECO:0000256" key="2">
    <source>
        <dbReference type="ARBA" id="ARBA00010617"/>
    </source>
</evidence>
<dbReference type="AlphaFoldDB" id="A0ABC8V1K6"/>
<evidence type="ECO:0000313" key="9">
    <source>
        <dbReference type="Proteomes" id="UP001642360"/>
    </source>
</evidence>
<organism evidence="8 9">
    <name type="scientific">Ilex paraguariensis</name>
    <name type="common">yerba mate</name>
    <dbReference type="NCBI Taxonomy" id="185542"/>
    <lineage>
        <taxon>Eukaryota</taxon>
        <taxon>Viridiplantae</taxon>
        <taxon>Streptophyta</taxon>
        <taxon>Embryophyta</taxon>
        <taxon>Tracheophyta</taxon>
        <taxon>Spermatophyta</taxon>
        <taxon>Magnoliopsida</taxon>
        <taxon>eudicotyledons</taxon>
        <taxon>Gunneridae</taxon>
        <taxon>Pentapetalae</taxon>
        <taxon>asterids</taxon>
        <taxon>campanulids</taxon>
        <taxon>Aquifoliales</taxon>
        <taxon>Aquifoliaceae</taxon>
        <taxon>Ilex</taxon>
    </lineage>
</organism>
<comment type="caution">
    <text evidence="8">The sequence shown here is derived from an EMBL/GenBank/DDBJ whole genome shotgun (WGS) entry which is preliminary data.</text>
</comment>
<reference evidence="8 9" key="1">
    <citation type="submission" date="2024-02" db="EMBL/GenBank/DDBJ databases">
        <authorList>
            <person name="Vignale AGUSTIN F."/>
            <person name="Sosa J E."/>
            <person name="Modenutti C."/>
        </authorList>
    </citation>
    <scope>NUCLEOTIDE SEQUENCE [LARGE SCALE GENOMIC DNA]</scope>
</reference>
<keyword evidence="9" id="KW-1185">Reference proteome</keyword>
<keyword evidence="4" id="KW-0479">Metal-binding</keyword>
<keyword evidence="5" id="KW-0560">Oxidoreductase</keyword>
<dbReference type="SUPFAM" id="SSF48264">
    <property type="entry name" value="Cytochrome P450"/>
    <property type="match status" value="1"/>
</dbReference>
<dbReference type="Gene3D" id="1.10.630.10">
    <property type="entry name" value="Cytochrome P450"/>
    <property type="match status" value="1"/>
</dbReference>
<feature type="transmembrane region" description="Helical" evidence="7">
    <location>
        <begin position="20"/>
        <end position="39"/>
    </location>
</feature>
<evidence type="ECO:0008006" key="10">
    <source>
        <dbReference type="Google" id="ProtNLM"/>
    </source>
</evidence>
<comment type="cofactor">
    <cofactor evidence="1">
        <name>heme</name>
        <dbReference type="ChEBI" id="CHEBI:30413"/>
    </cofactor>
</comment>
<evidence type="ECO:0000256" key="1">
    <source>
        <dbReference type="ARBA" id="ARBA00001971"/>
    </source>
</evidence>
<keyword evidence="7" id="KW-1133">Transmembrane helix</keyword>
<dbReference type="GO" id="GO:0016491">
    <property type="term" value="F:oxidoreductase activity"/>
    <property type="evidence" value="ECO:0007669"/>
    <property type="project" value="UniProtKB-KW"/>
</dbReference>
<keyword evidence="3" id="KW-0349">Heme</keyword>
<dbReference type="Pfam" id="PF00067">
    <property type="entry name" value="p450"/>
    <property type="match status" value="1"/>
</dbReference>
<evidence type="ECO:0000256" key="7">
    <source>
        <dbReference type="SAM" id="Phobius"/>
    </source>
</evidence>
<dbReference type="InterPro" id="IPR001128">
    <property type="entry name" value="Cyt_P450"/>
</dbReference>
<dbReference type="Proteomes" id="UP001642360">
    <property type="component" value="Unassembled WGS sequence"/>
</dbReference>